<dbReference type="Proteomes" id="UP000318093">
    <property type="component" value="Unassembled WGS sequence"/>
</dbReference>
<evidence type="ECO:0000313" key="2">
    <source>
        <dbReference type="Proteomes" id="UP000318093"/>
    </source>
</evidence>
<comment type="caution">
    <text evidence="1">The sequence shown here is derived from an EMBL/GenBank/DDBJ whole genome shotgun (WGS) entry which is preliminary data.</text>
</comment>
<gene>
    <name evidence="1" type="ORF">E6H03_00445</name>
</gene>
<reference evidence="1 2" key="1">
    <citation type="journal article" date="2019" name="Nat. Microbiol.">
        <title>Mediterranean grassland soil C-N compound turnover is dependent on rainfall and depth, and is mediated by genomically divergent microorganisms.</title>
        <authorList>
            <person name="Diamond S."/>
            <person name="Andeer P.F."/>
            <person name="Li Z."/>
            <person name="Crits-Christoph A."/>
            <person name="Burstein D."/>
            <person name="Anantharaman K."/>
            <person name="Lane K.R."/>
            <person name="Thomas B.C."/>
            <person name="Pan C."/>
            <person name="Northen T.R."/>
            <person name="Banfield J.F."/>
        </authorList>
    </citation>
    <scope>NUCLEOTIDE SEQUENCE [LARGE SCALE GENOMIC DNA]</scope>
    <source>
        <strain evidence="1">NP_6</strain>
    </source>
</reference>
<dbReference type="PANTHER" id="PTHR33361:SF2">
    <property type="entry name" value="DUF885 DOMAIN-CONTAINING PROTEIN"/>
    <property type="match status" value="1"/>
</dbReference>
<dbReference type="AlphaFoldDB" id="A0A537JPG1"/>
<organism evidence="1 2">
    <name type="scientific">Candidatus Segetimicrobium genomatis</name>
    <dbReference type="NCBI Taxonomy" id="2569760"/>
    <lineage>
        <taxon>Bacteria</taxon>
        <taxon>Bacillati</taxon>
        <taxon>Candidatus Sysuimicrobiota</taxon>
        <taxon>Candidatus Sysuimicrobiia</taxon>
        <taxon>Candidatus Sysuimicrobiales</taxon>
        <taxon>Candidatus Segetimicrobiaceae</taxon>
        <taxon>Candidatus Segetimicrobium</taxon>
    </lineage>
</organism>
<dbReference type="InterPro" id="IPR010281">
    <property type="entry name" value="DUF885"/>
</dbReference>
<proteinExistence type="predicted"/>
<dbReference type="Pfam" id="PF05960">
    <property type="entry name" value="DUF885"/>
    <property type="match status" value="1"/>
</dbReference>
<dbReference type="EMBL" id="VBAN01000011">
    <property type="protein sequence ID" value="TMI85417.1"/>
    <property type="molecule type" value="Genomic_DNA"/>
</dbReference>
<sequence>RPWIERAVRECIGAGAFFETGTEILIHDHAIRDPRFRDAAGAAAAAFAGFRSHLEGTLAPAAHEDCGCGGEAFDLLLRRGHFLEIDAAAVRAAAQEEIARCEAALAAGAEEFGTRTWREALAQLTGRHPAAERYYARYAEVWEEMRRAAVAQAAPSLYFLAYRSPAPYDRLPTVDYLVPPVDPEMPPDEQARRLRATNDSVIKLNHVIHHGGIGHHVQNWHAQRAASRIGQVAAVDCAGRIALFCGGTMAEGWACYATDLMEEIGVLTPLERYAQIHARLRMAVRALVDVELHHGALTVDAAAAVYQERAGLAPEAARAEAVKNSMFPGTAMMYSAGRNLIHGLRRDLAAAHPGRFDLRGFHDRLLAHGSVPVALIGAAMRTAYARV</sequence>
<evidence type="ECO:0000313" key="1">
    <source>
        <dbReference type="EMBL" id="TMI85417.1"/>
    </source>
</evidence>
<dbReference type="PANTHER" id="PTHR33361">
    <property type="entry name" value="GLR0591 PROTEIN"/>
    <property type="match status" value="1"/>
</dbReference>
<name>A0A537JPG1_9BACT</name>
<accession>A0A537JPG1</accession>
<feature type="non-terminal residue" evidence="1">
    <location>
        <position position="1"/>
    </location>
</feature>
<protein>
    <submittedName>
        <fullName evidence="1">DUF885 domain-containing protein</fullName>
    </submittedName>
</protein>